<dbReference type="InterPro" id="IPR052091">
    <property type="entry name" value="Beta-ala_Activ/Resist"/>
</dbReference>
<evidence type="ECO:0000259" key="1">
    <source>
        <dbReference type="Pfam" id="PF13570"/>
    </source>
</evidence>
<organism evidence="2 3">
    <name type="scientific">Ancylostoma caninum</name>
    <name type="common">Dog hookworm</name>
    <dbReference type="NCBI Taxonomy" id="29170"/>
    <lineage>
        <taxon>Eukaryota</taxon>
        <taxon>Metazoa</taxon>
        <taxon>Ecdysozoa</taxon>
        <taxon>Nematoda</taxon>
        <taxon>Chromadorea</taxon>
        <taxon>Rhabditida</taxon>
        <taxon>Rhabditina</taxon>
        <taxon>Rhabditomorpha</taxon>
        <taxon>Strongyloidea</taxon>
        <taxon>Ancylostomatidae</taxon>
        <taxon>Ancylostomatinae</taxon>
        <taxon>Ancylostoma</taxon>
    </lineage>
</organism>
<protein>
    <submittedName>
        <fullName evidence="2">PQQ enzyme repeat protein</fullName>
    </submittedName>
</protein>
<dbReference type="SUPFAM" id="SSF50998">
    <property type="entry name" value="Quinoprotein alcohol dehydrogenase-like"/>
    <property type="match status" value="1"/>
</dbReference>
<dbReference type="AlphaFoldDB" id="A0A368FP66"/>
<evidence type="ECO:0000313" key="3">
    <source>
        <dbReference type="Proteomes" id="UP000252519"/>
    </source>
</evidence>
<accession>A0A368FP66</accession>
<dbReference type="InterPro" id="IPR018391">
    <property type="entry name" value="PQQ_b-propeller_rpt"/>
</dbReference>
<proteinExistence type="predicted"/>
<dbReference type="Gene3D" id="3.30.300.30">
    <property type="match status" value="1"/>
</dbReference>
<reference evidence="2 3" key="1">
    <citation type="submission" date="2014-10" db="EMBL/GenBank/DDBJ databases">
        <title>Draft genome of the hookworm Ancylostoma caninum.</title>
        <authorList>
            <person name="Mitreva M."/>
        </authorList>
    </citation>
    <scope>NUCLEOTIDE SEQUENCE [LARGE SCALE GENOMIC DNA]</scope>
    <source>
        <strain evidence="2 3">Baltimore</strain>
    </source>
</reference>
<keyword evidence="3" id="KW-1185">Reference proteome</keyword>
<dbReference type="GO" id="GO:0043041">
    <property type="term" value="P:amino acid activation for nonribosomal peptide biosynthetic process"/>
    <property type="evidence" value="ECO:0007669"/>
    <property type="project" value="TreeGrafter"/>
</dbReference>
<evidence type="ECO:0000313" key="2">
    <source>
        <dbReference type="EMBL" id="RCN34024.1"/>
    </source>
</evidence>
<dbReference type="PANTHER" id="PTHR44394">
    <property type="entry name" value="BETA-ALANINE-ACTIVATING ENZYME"/>
    <property type="match status" value="1"/>
</dbReference>
<sequence>MNGVRCNLSSLSELVYSIKEVFFAYFTVYKDKFLVLFVISETAIEDSLRNVIPSSFFPSKLIYLDQVPLTINGKVNRAHLLATLEEQCSMQIQSWTSILAFLGKFGVKSLSELKSHSFTDYAAEIALHLGNVEALHDILDPAITGFAALQKYTSHSLNVDRQVENVNLCNLVVDVPIIPISQPNVSWACDLEKCIDGDPILTTLSEEEVVVACSHSGLIVCVRVRDGYLLWKTMVNCRFEASPRICGEHIVVGAYDGGVYFLSASTGAVEWRFTCGDVIKAACAVDNNYYVYVPAYNRKLFKINSKSRECVWSSPIQSGSPASPVIVEKCVFQTTIKGSLEAIDAMTGMHLWIYQVQAPMFSSAAVFDGSGFIGSVDGRITKIYLKDGKKVGCSYKHSRTYLRQHFHIWQVSIYCHRTRVTFNRRCHVTYHSSLALPILLIRFACN</sequence>
<dbReference type="SUPFAM" id="SSF56801">
    <property type="entry name" value="Acetyl-CoA synthetase-like"/>
    <property type="match status" value="1"/>
</dbReference>
<dbReference type="InterPro" id="IPR015943">
    <property type="entry name" value="WD40/YVTN_repeat-like_dom_sf"/>
</dbReference>
<dbReference type="OrthoDB" id="5872640at2759"/>
<dbReference type="Gene3D" id="2.130.10.10">
    <property type="entry name" value="YVTN repeat-like/Quinoprotein amine dehydrogenase"/>
    <property type="match status" value="1"/>
</dbReference>
<dbReference type="SMART" id="SM00564">
    <property type="entry name" value="PQQ"/>
    <property type="match status" value="4"/>
</dbReference>
<name>A0A368FP66_ANCCA</name>
<gene>
    <name evidence="2" type="ORF">ANCCAN_20140</name>
</gene>
<dbReference type="InterPro" id="IPR045851">
    <property type="entry name" value="AMP-bd_C_sf"/>
</dbReference>
<feature type="domain" description="Pyrrolo-quinoline quinone repeat" evidence="1">
    <location>
        <begin position="191"/>
        <end position="393"/>
    </location>
</feature>
<dbReference type="EMBL" id="JOJR01000834">
    <property type="protein sequence ID" value="RCN34024.1"/>
    <property type="molecule type" value="Genomic_DNA"/>
</dbReference>
<dbReference type="InterPro" id="IPR002372">
    <property type="entry name" value="PQQ_rpt_dom"/>
</dbReference>
<dbReference type="Proteomes" id="UP000252519">
    <property type="component" value="Unassembled WGS sequence"/>
</dbReference>
<dbReference type="PANTHER" id="PTHR44394:SF1">
    <property type="entry name" value="BETA-ALANINE-ACTIVATING ENZYME"/>
    <property type="match status" value="1"/>
</dbReference>
<comment type="caution">
    <text evidence="2">The sequence shown here is derived from an EMBL/GenBank/DDBJ whole genome shotgun (WGS) entry which is preliminary data.</text>
</comment>
<dbReference type="STRING" id="29170.A0A368FP66"/>
<dbReference type="InterPro" id="IPR011047">
    <property type="entry name" value="Quinoprotein_ADH-like_sf"/>
</dbReference>
<dbReference type="Pfam" id="PF13570">
    <property type="entry name" value="Beta-prop_ACSF4"/>
    <property type="match status" value="1"/>
</dbReference>